<proteinExistence type="predicted"/>
<dbReference type="EMBL" id="FOUJ01000003">
    <property type="protein sequence ID" value="SFM60413.1"/>
    <property type="molecule type" value="Genomic_DNA"/>
</dbReference>
<keyword evidence="3" id="KW-1185">Reference proteome</keyword>
<gene>
    <name evidence="2" type="ORF">SAMN04488696_1818</name>
</gene>
<dbReference type="Proteomes" id="UP000198535">
    <property type="component" value="Unassembled WGS sequence"/>
</dbReference>
<feature type="transmembrane region" description="Helical" evidence="1">
    <location>
        <begin position="12"/>
        <end position="33"/>
    </location>
</feature>
<name>A0A1I4S825_9EURY</name>
<reference evidence="3" key="1">
    <citation type="submission" date="2016-10" db="EMBL/GenBank/DDBJ databases">
        <authorList>
            <person name="Varghese N."/>
            <person name="Submissions S."/>
        </authorList>
    </citation>
    <scope>NUCLEOTIDE SEQUENCE [LARGE SCALE GENOMIC DNA]</scope>
    <source>
        <strain evidence="3">Mob M</strain>
    </source>
</reference>
<keyword evidence="1" id="KW-0812">Transmembrane</keyword>
<sequence length="35" mass="3735">MNNKAIISTKKVGLMIFLYILMVVAVVAIAGLVSL</sequence>
<protein>
    <submittedName>
        <fullName evidence="2">Uncharacterized protein</fullName>
    </submittedName>
</protein>
<accession>A0A1I4S825</accession>
<dbReference type="AlphaFoldDB" id="A0A1I4S825"/>
<evidence type="ECO:0000313" key="2">
    <source>
        <dbReference type="EMBL" id="SFM60413.1"/>
    </source>
</evidence>
<evidence type="ECO:0000256" key="1">
    <source>
        <dbReference type="SAM" id="Phobius"/>
    </source>
</evidence>
<keyword evidence="1" id="KW-1133">Transmembrane helix</keyword>
<organism evidence="2 3">
    <name type="scientific">Methanolobus profundi</name>
    <dbReference type="NCBI Taxonomy" id="487685"/>
    <lineage>
        <taxon>Archaea</taxon>
        <taxon>Methanobacteriati</taxon>
        <taxon>Methanobacteriota</taxon>
        <taxon>Stenosarchaea group</taxon>
        <taxon>Methanomicrobia</taxon>
        <taxon>Methanosarcinales</taxon>
        <taxon>Methanosarcinaceae</taxon>
        <taxon>Methanolobus</taxon>
    </lineage>
</organism>
<keyword evidence="1" id="KW-0472">Membrane</keyword>
<evidence type="ECO:0000313" key="3">
    <source>
        <dbReference type="Proteomes" id="UP000198535"/>
    </source>
</evidence>